<dbReference type="Proteomes" id="UP001054837">
    <property type="component" value="Unassembled WGS sequence"/>
</dbReference>
<organism evidence="1 2">
    <name type="scientific">Caerostris darwini</name>
    <dbReference type="NCBI Taxonomy" id="1538125"/>
    <lineage>
        <taxon>Eukaryota</taxon>
        <taxon>Metazoa</taxon>
        <taxon>Ecdysozoa</taxon>
        <taxon>Arthropoda</taxon>
        <taxon>Chelicerata</taxon>
        <taxon>Arachnida</taxon>
        <taxon>Araneae</taxon>
        <taxon>Araneomorphae</taxon>
        <taxon>Entelegynae</taxon>
        <taxon>Araneoidea</taxon>
        <taxon>Araneidae</taxon>
        <taxon>Caerostris</taxon>
    </lineage>
</organism>
<evidence type="ECO:0000313" key="2">
    <source>
        <dbReference type="Proteomes" id="UP001054837"/>
    </source>
</evidence>
<proteinExistence type="predicted"/>
<keyword evidence="2" id="KW-1185">Reference proteome</keyword>
<evidence type="ECO:0008006" key="3">
    <source>
        <dbReference type="Google" id="ProtNLM"/>
    </source>
</evidence>
<evidence type="ECO:0000313" key="1">
    <source>
        <dbReference type="EMBL" id="GIY78624.1"/>
    </source>
</evidence>
<protein>
    <recommendedName>
        <fullName evidence="3">Secreted protein</fullName>
    </recommendedName>
</protein>
<dbReference type="EMBL" id="BPLQ01014262">
    <property type="protein sequence ID" value="GIY78624.1"/>
    <property type="molecule type" value="Genomic_DNA"/>
</dbReference>
<sequence>MVFFLMINIPPLQAQKKQMRFHGCCGAFPDTGGKRPDFLPMSSHVFPLTQRRFLSESVVPPETGTRCSVRWHENKHSARGMDSVLRKQHSHWEMTLSRGEAFPERFL</sequence>
<gene>
    <name evidence="1" type="ORF">CDAR_393651</name>
</gene>
<name>A0AAV4W8S1_9ARAC</name>
<accession>A0AAV4W8S1</accession>
<dbReference type="AlphaFoldDB" id="A0AAV4W8S1"/>
<reference evidence="1 2" key="1">
    <citation type="submission" date="2021-06" db="EMBL/GenBank/DDBJ databases">
        <title>Caerostris darwini draft genome.</title>
        <authorList>
            <person name="Kono N."/>
            <person name="Arakawa K."/>
        </authorList>
    </citation>
    <scope>NUCLEOTIDE SEQUENCE [LARGE SCALE GENOMIC DNA]</scope>
</reference>
<comment type="caution">
    <text evidence="1">The sequence shown here is derived from an EMBL/GenBank/DDBJ whole genome shotgun (WGS) entry which is preliminary data.</text>
</comment>